<dbReference type="EMBL" id="JBANRG010000073">
    <property type="protein sequence ID" value="KAK7439306.1"/>
    <property type="molecule type" value="Genomic_DNA"/>
</dbReference>
<accession>A0ABR1IRH2</accession>
<dbReference type="SUPFAM" id="SSF52047">
    <property type="entry name" value="RNI-like"/>
    <property type="match status" value="1"/>
</dbReference>
<evidence type="ECO:0000313" key="2">
    <source>
        <dbReference type="EMBL" id="KAK7439306.1"/>
    </source>
</evidence>
<evidence type="ECO:0008006" key="4">
    <source>
        <dbReference type="Google" id="ProtNLM"/>
    </source>
</evidence>
<dbReference type="Proteomes" id="UP001498398">
    <property type="component" value="Unassembled WGS sequence"/>
</dbReference>
<comment type="caution">
    <text evidence="2">The sequence shown here is derived from an EMBL/GenBank/DDBJ whole genome shotgun (WGS) entry which is preliminary data.</text>
</comment>
<keyword evidence="3" id="KW-1185">Reference proteome</keyword>
<evidence type="ECO:0000313" key="3">
    <source>
        <dbReference type="Proteomes" id="UP001498398"/>
    </source>
</evidence>
<reference evidence="2 3" key="1">
    <citation type="submission" date="2024-01" db="EMBL/GenBank/DDBJ databases">
        <title>A draft genome for the cacao thread blight pathogen Marasmiellus scandens.</title>
        <authorList>
            <person name="Baruah I.K."/>
            <person name="Leung J."/>
            <person name="Bukari Y."/>
            <person name="Amoako-Attah I."/>
            <person name="Meinhardt L.W."/>
            <person name="Bailey B.A."/>
            <person name="Cohen S.P."/>
        </authorList>
    </citation>
    <scope>NUCLEOTIDE SEQUENCE [LARGE SCALE GENOMIC DNA]</scope>
    <source>
        <strain evidence="2 3">GH-19</strain>
    </source>
</reference>
<organism evidence="2 3">
    <name type="scientific">Marasmiellus scandens</name>
    <dbReference type="NCBI Taxonomy" id="2682957"/>
    <lineage>
        <taxon>Eukaryota</taxon>
        <taxon>Fungi</taxon>
        <taxon>Dikarya</taxon>
        <taxon>Basidiomycota</taxon>
        <taxon>Agaricomycotina</taxon>
        <taxon>Agaricomycetes</taxon>
        <taxon>Agaricomycetidae</taxon>
        <taxon>Agaricales</taxon>
        <taxon>Marasmiineae</taxon>
        <taxon>Omphalotaceae</taxon>
        <taxon>Marasmiellus</taxon>
    </lineage>
</organism>
<sequence>MKFHSHSSEQRSQIAQLLEEALDELESVEDQIEALTRRQRVLHETIASYRDTLSPIRRLSRDVLQEIFIHCLPADENASLNASKAPFLLGRVCSSWRTISHSTPYLWTSLHITQSVDDPHDRLHYTRIRPVVENWLKRSGSSLPLSISMSKTAFSGLKSPLAEDRNAELDTVRRILPFMHRCRRLSLDVSVRSIEPILELSSGTSFETLETLIIHRQSLRSAGRGGRMDFHPWSKILGSPRLRRIWIQAPYLSSKDLVLPLGQLTHLDIRVRLRRKDMNTMLLRLTDCQQLVSCTLRVDRDSDHLEPLISPVQLPNLEILNVFSQSEQDLGPFFASLRLPRLRYLCCEDAQSHMLSRPLSISFLTADLPCSSSSRSPADIPSSLEGLYLQINPHVQQNVLDYLHSCPHLKHLKLAGQSPRFRFATERGPRHPDNHCFVEQLLRCLTLGEAGQINEDGQGLSLCPALETIHLEFPPVLQARGLLTFLRSRTCSPNSTLKHATFHLIGADDALLDDLNDSISEFTNCDISLSSPSTTVHDYRSGFDSQEWS</sequence>
<evidence type="ECO:0000256" key="1">
    <source>
        <dbReference type="SAM" id="Coils"/>
    </source>
</evidence>
<gene>
    <name evidence="2" type="ORF">VKT23_017530</name>
</gene>
<feature type="coiled-coil region" evidence="1">
    <location>
        <begin position="11"/>
        <end position="45"/>
    </location>
</feature>
<proteinExistence type="predicted"/>
<name>A0ABR1IRH2_9AGAR</name>
<protein>
    <recommendedName>
        <fullName evidence="4">F-box domain-containing protein</fullName>
    </recommendedName>
</protein>
<keyword evidence="1" id="KW-0175">Coiled coil</keyword>